<organism evidence="1 2">
    <name type="scientific">Avena sativa</name>
    <name type="common">Oat</name>
    <dbReference type="NCBI Taxonomy" id="4498"/>
    <lineage>
        <taxon>Eukaryota</taxon>
        <taxon>Viridiplantae</taxon>
        <taxon>Streptophyta</taxon>
        <taxon>Embryophyta</taxon>
        <taxon>Tracheophyta</taxon>
        <taxon>Spermatophyta</taxon>
        <taxon>Magnoliopsida</taxon>
        <taxon>Liliopsida</taxon>
        <taxon>Poales</taxon>
        <taxon>Poaceae</taxon>
        <taxon>BOP clade</taxon>
        <taxon>Pooideae</taxon>
        <taxon>Poodae</taxon>
        <taxon>Poeae</taxon>
        <taxon>Poeae Chloroplast Group 1 (Aveneae type)</taxon>
        <taxon>Aveninae</taxon>
        <taxon>Avena</taxon>
    </lineage>
</organism>
<keyword evidence="2" id="KW-1185">Reference proteome</keyword>
<name>A0ACD5YPX6_AVESA</name>
<sequence length="550" mass="61121">MPPKSFIQPRSILGEGPAEKKARKPRAPPTKPEGMSSTEWEKRKHVRQISSAERKDMKERAKLRQQQAEEEKAMVKAAAEEQAMVKAKQAAATRSALMVAPYPPHWGSQASVGSPAGFSPISPASFQESQTAARQRYSPSSEFDNGFNPNVLFPCPAPRPPSAFDVDINIPYSASSAYASPALRRGPLPFGGSSAPFDEADARNLFGGMPGALPAGMTAEAYIEDLIATGSASNHPSFFTEEQTRADAERGIESQDLADVDAEETQAEQTQPDFSETEAKGKKGKKKPETSADARLKWTVAEDTCLAEAWKTVSMDPITGANQNSDNYWRRVKAAFDERSMCDPKYRKIHMERGEKAITNHWAIIQTACSKWHSCVEEVDHTQASGENMDNKLRRALALFREDMKMEFKFHHVFEKIEHCEKWRDTRLSLSKSNDGVYNPEAPAAAASEGRPELGQKKAKLLKAAGPPAERLQASIEKWIADTRAQAEKRAEKSEERWKKLIETQGKRWPSSRPTSPKRKPASPRRSPTTPPRSVTRTSSSSWATRTRRK</sequence>
<dbReference type="Proteomes" id="UP001732700">
    <property type="component" value="Chromosome 6A"/>
</dbReference>
<protein>
    <submittedName>
        <fullName evidence="1">Uncharacterized protein</fullName>
    </submittedName>
</protein>
<proteinExistence type="predicted"/>
<evidence type="ECO:0000313" key="1">
    <source>
        <dbReference type="EnsemblPlants" id="AVESA.00010b.r2.6AG1020140.1.CDS"/>
    </source>
</evidence>
<reference evidence="1" key="2">
    <citation type="submission" date="2025-09" db="UniProtKB">
        <authorList>
            <consortium name="EnsemblPlants"/>
        </authorList>
    </citation>
    <scope>IDENTIFICATION</scope>
</reference>
<reference evidence="1" key="1">
    <citation type="submission" date="2021-05" db="EMBL/GenBank/DDBJ databases">
        <authorList>
            <person name="Scholz U."/>
            <person name="Mascher M."/>
            <person name="Fiebig A."/>
        </authorList>
    </citation>
    <scope>NUCLEOTIDE SEQUENCE [LARGE SCALE GENOMIC DNA]</scope>
</reference>
<evidence type="ECO:0000313" key="2">
    <source>
        <dbReference type="Proteomes" id="UP001732700"/>
    </source>
</evidence>
<accession>A0ACD5YPX6</accession>
<dbReference type="EnsemblPlants" id="AVESA.00010b.r2.6AG1020140.1">
    <property type="protein sequence ID" value="AVESA.00010b.r2.6AG1020140.1.CDS"/>
    <property type="gene ID" value="AVESA.00010b.r2.6AG1020140"/>
</dbReference>